<accession>A0ACC1HPU0</accession>
<feature type="non-terminal residue" evidence="1">
    <location>
        <position position="170"/>
    </location>
</feature>
<evidence type="ECO:0000313" key="1">
    <source>
        <dbReference type="EMBL" id="KAJ1678045.1"/>
    </source>
</evidence>
<dbReference type="Proteomes" id="UP001145114">
    <property type="component" value="Unassembled WGS sequence"/>
</dbReference>
<sequence>MAAQLYSTESGRLFHAGAIAIINVGLPARGKTHGSRSLVRYMTWLGVKSRHFGVGEYRRRIYGPVVSADYFDPENRTTEELRHKANEQCFQDLICFLTEQGGQVGIYDASNLVAAERRRLYDRLCKIGIRPMFIEYICDKQEVVEDNIRKVKVTSPDYVEWGKDKAFEDF</sequence>
<dbReference type="EMBL" id="JAMZIH010001611">
    <property type="protein sequence ID" value="KAJ1678045.1"/>
    <property type="molecule type" value="Genomic_DNA"/>
</dbReference>
<keyword evidence="2" id="KW-1185">Reference proteome</keyword>
<name>A0ACC1HPU0_9FUNG</name>
<protein>
    <submittedName>
        <fullName evidence="1">Uncharacterized protein</fullName>
    </submittedName>
</protein>
<comment type="caution">
    <text evidence="1">The sequence shown here is derived from an EMBL/GenBank/DDBJ whole genome shotgun (WGS) entry which is preliminary data.</text>
</comment>
<evidence type="ECO:0000313" key="2">
    <source>
        <dbReference type="Proteomes" id="UP001145114"/>
    </source>
</evidence>
<proteinExistence type="predicted"/>
<reference evidence="1" key="1">
    <citation type="submission" date="2022-06" db="EMBL/GenBank/DDBJ databases">
        <title>Phylogenomic reconstructions and comparative analyses of Kickxellomycotina fungi.</title>
        <authorList>
            <person name="Reynolds N.K."/>
            <person name="Stajich J.E."/>
            <person name="Barry K."/>
            <person name="Grigoriev I.V."/>
            <person name="Crous P."/>
            <person name="Smith M.E."/>
        </authorList>
    </citation>
    <scope>NUCLEOTIDE SEQUENCE</scope>
    <source>
        <strain evidence="1">RSA 2271</strain>
    </source>
</reference>
<organism evidence="1 2">
    <name type="scientific">Spiromyces aspiralis</name>
    <dbReference type="NCBI Taxonomy" id="68401"/>
    <lineage>
        <taxon>Eukaryota</taxon>
        <taxon>Fungi</taxon>
        <taxon>Fungi incertae sedis</taxon>
        <taxon>Zoopagomycota</taxon>
        <taxon>Kickxellomycotina</taxon>
        <taxon>Kickxellomycetes</taxon>
        <taxon>Kickxellales</taxon>
        <taxon>Kickxellaceae</taxon>
        <taxon>Spiromyces</taxon>
    </lineage>
</organism>
<gene>
    <name evidence="1" type="ORF">EV182_004897</name>
</gene>